<proteinExistence type="predicted"/>
<evidence type="ECO:0000313" key="3">
    <source>
        <dbReference type="Proteomes" id="UP000198310"/>
    </source>
</evidence>
<dbReference type="Proteomes" id="UP000198310">
    <property type="component" value="Unassembled WGS sequence"/>
</dbReference>
<evidence type="ECO:0000256" key="1">
    <source>
        <dbReference type="SAM" id="SignalP"/>
    </source>
</evidence>
<dbReference type="RefSeq" id="WP_089333783.1">
    <property type="nucleotide sequence ID" value="NZ_FZNS01000010.1"/>
</dbReference>
<keyword evidence="3" id="KW-1185">Reference proteome</keyword>
<feature type="chain" id="PRO_5013076823" evidence="1">
    <location>
        <begin position="20"/>
        <end position="389"/>
    </location>
</feature>
<feature type="signal peptide" evidence="1">
    <location>
        <begin position="1"/>
        <end position="19"/>
    </location>
</feature>
<dbReference type="AlphaFoldDB" id="A0A239A2B6"/>
<reference evidence="3" key="1">
    <citation type="submission" date="2017-06" db="EMBL/GenBank/DDBJ databases">
        <authorList>
            <person name="Varghese N."/>
            <person name="Submissions S."/>
        </authorList>
    </citation>
    <scope>NUCLEOTIDE SEQUENCE [LARGE SCALE GENOMIC DNA]</scope>
    <source>
        <strain evidence="3">DSM 28041</strain>
    </source>
</reference>
<evidence type="ECO:0000313" key="2">
    <source>
        <dbReference type="EMBL" id="SNR89053.1"/>
    </source>
</evidence>
<organism evidence="2 3">
    <name type="scientific">Hymenobacter mucosus</name>
    <dbReference type="NCBI Taxonomy" id="1411120"/>
    <lineage>
        <taxon>Bacteria</taxon>
        <taxon>Pseudomonadati</taxon>
        <taxon>Bacteroidota</taxon>
        <taxon>Cytophagia</taxon>
        <taxon>Cytophagales</taxon>
        <taxon>Hymenobacteraceae</taxon>
        <taxon>Hymenobacter</taxon>
    </lineage>
</organism>
<protein>
    <submittedName>
        <fullName evidence="2">Uncharacterized protein</fullName>
    </submittedName>
</protein>
<keyword evidence="1" id="KW-0732">Signal</keyword>
<dbReference type="EMBL" id="FZNS01000010">
    <property type="protein sequence ID" value="SNR89053.1"/>
    <property type="molecule type" value="Genomic_DNA"/>
</dbReference>
<accession>A0A239A2B6</accession>
<gene>
    <name evidence="2" type="ORF">SAMN06269173_110110</name>
</gene>
<name>A0A239A2B6_9BACT</name>
<sequence>MKTKVLLLLILLSQLPALAQVSAFPDSVASRLVKTAPVVFLGRPLQSELYYDEAADKTFISTAVLVLHVLRGDSVKYGTIELTEESPVPHTGVGPKHLFGNRKYVYNMDAQMYFCMPSRMPRNPYPFATSNRARVSPARVGPGLSPTIQFLTSGGAEPTRIYGLGREFASTASLYQHLSKLGRLNLPDVKFGKYQRPFTYNDGREAWIGVPTSPASSLLDPLTPEEIIQARNGILSAPFVFTGLVESSTRFEGPDGTAYVSELVQPVWIFRSGGQLQKTGLIEVVETEDAYAKGLRQNVPVVYFATESSLPANPATKSQVLMPTMRAYKGDLQAKIMIGKVGTVLGYNGLYQSFTSPQESWQYINRLPGVTPWLPPSTPAAVTSAKATK</sequence>